<feature type="region of interest" description="Disordered" evidence="1">
    <location>
        <begin position="338"/>
        <end position="380"/>
    </location>
</feature>
<dbReference type="AlphaFoldDB" id="A0A0H5RD74"/>
<protein>
    <recommendedName>
        <fullName evidence="3">F-box domain-containing protein</fullName>
    </recommendedName>
</protein>
<dbReference type="InterPro" id="IPR032675">
    <property type="entry name" value="LRR_dom_sf"/>
</dbReference>
<dbReference type="Gene3D" id="3.80.10.10">
    <property type="entry name" value="Ribonuclease Inhibitor"/>
    <property type="match status" value="1"/>
</dbReference>
<feature type="compositionally biased region" description="Acidic residues" evidence="1">
    <location>
        <begin position="353"/>
        <end position="380"/>
    </location>
</feature>
<accession>A0A0H5RD74</accession>
<evidence type="ECO:0008006" key="3">
    <source>
        <dbReference type="Google" id="ProtNLM"/>
    </source>
</evidence>
<proteinExistence type="predicted"/>
<sequence>MDEPLAAGGTVASLLPLPILGRCLDYLQYDLIITSPILVSRHWAQSLFHVQNLLIQYDFGAENFHRIANPFLGKRNCIRSIDIYTELPVSLSQIVELFGKTLQYLRGRFDSLAQVCNLPKIRNLNVYAGDLLEVRYLYNVPTCPLVNFVADDELEVTQVDILTAIPNLVALNLSRTSIPSLDFIATIHPLRELHIADLISPISLSALSRCVWLTELNVAVRDDDNDIRWISPLVNLTILSLRCWTTLTDIKPLENLINLETLDCCQCTDLADVSPLSSCSRLQYLNLRATSVVDITIVSQCCPLLRTLDLRDTPPVNHITFIKACSVLENLEQIRLGNGPRRKSGSIASESNTETEDEDQEEDEEDTDDEEDDADDEPIG</sequence>
<name>A0A0H5RD74_9EUKA</name>
<reference evidence="2" key="1">
    <citation type="submission" date="2015-04" db="EMBL/GenBank/DDBJ databases">
        <title>The genome sequence of the plant pathogenic Rhizarian Plasmodiophora brassicae reveals insights in its biotrophic life cycle and the origin of chitin synthesis.</title>
        <authorList>
            <person name="Schwelm A."/>
            <person name="Fogelqvist J."/>
            <person name="Knaust A."/>
            <person name="Julke S."/>
            <person name="Lilja T."/>
            <person name="Dhandapani V."/>
            <person name="Bonilla-Rosso G."/>
            <person name="Karlsson M."/>
            <person name="Shevchenko A."/>
            <person name="Choi S.R."/>
            <person name="Kim H.G."/>
            <person name="Park J.Y."/>
            <person name="Lim Y.P."/>
            <person name="Ludwig-Muller J."/>
            <person name="Dixelius C."/>
        </authorList>
    </citation>
    <scope>NUCLEOTIDE SEQUENCE</scope>
    <source>
        <tissue evidence="2">Potato root galls</tissue>
    </source>
</reference>
<feature type="non-terminal residue" evidence="2">
    <location>
        <position position="380"/>
    </location>
</feature>
<evidence type="ECO:0000256" key="1">
    <source>
        <dbReference type="SAM" id="MobiDB-lite"/>
    </source>
</evidence>
<dbReference type="SUPFAM" id="SSF52058">
    <property type="entry name" value="L domain-like"/>
    <property type="match status" value="1"/>
</dbReference>
<organism evidence="2">
    <name type="scientific">Spongospora subterranea</name>
    <dbReference type="NCBI Taxonomy" id="70186"/>
    <lineage>
        <taxon>Eukaryota</taxon>
        <taxon>Sar</taxon>
        <taxon>Rhizaria</taxon>
        <taxon>Endomyxa</taxon>
        <taxon>Phytomyxea</taxon>
        <taxon>Plasmodiophorida</taxon>
        <taxon>Plasmodiophoridae</taxon>
        <taxon>Spongospora</taxon>
    </lineage>
</organism>
<dbReference type="EMBL" id="HACM01011496">
    <property type="protein sequence ID" value="CRZ11938.1"/>
    <property type="molecule type" value="Transcribed_RNA"/>
</dbReference>
<evidence type="ECO:0000313" key="2">
    <source>
        <dbReference type="EMBL" id="CRZ11938.1"/>
    </source>
</evidence>